<accession>A0A183LLQ2</accession>
<gene>
    <name evidence="1" type="ORF">SMRZ_LOCUS4727</name>
</gene>
<organism evidence="1 2">
    <name type="scientific">Schistosoma margrebowiei</name>
    <dbReference type="NCBI Taxonomy" id="48269"/>
    <lineage>
        <taxon>Eukaryota</taxon>
        <taxon>Metazoa</taxon>
        <taxon>Spiralia</taxon>
        <taxon>Lophotrochozoa</taxon>
        <taxon>Platyhelminthes</taxon>
        <taxon>Trematoda</taxon>
        <taxon>Digenea</taxon>
        <taxon>Strigeidida</taxon>
        <taxon>Schistosomatoidea</taxon>
        <taxon>Schistosomatidae</taxon>
        <taxon>Schistosoma</taxon>
    </lineage>
</organism>
<reference evidence="1 2" key="1">
    <citation type="submission" date="2018-11" db="EMBL/GenBank/DDBJ databases">
        <authorList>
            <consortium name="Pathogen Informatics"/>
        </authorList>
    </citation>
    <scope>NUCLEOTIDE SEQUENCE [LARGE SCALE GENOMIC DNA]</scope>
    <source>
        <strain evidence="1 2">Zambia</strain>
    </source>
</reference>
<proteinExistence type="predicted"/>
<sequence>MWERTNQLPAEEEMRERCCKTIGYTLRKSSNWIMRYALTWDPEGGEKRGRPSDILIREWEANMKRMTRKCEELERIVYYRVGWRMLVSGLCSSMSVNRIN</sequence>
<protein>
    <submittedName>
        <fullName evidence="1">Uncharacterized protein</fullName>
    </submittedName>
</protein>
<dbReference type="Proteomes" id="UP000277204">
    <property type="component" value="Unassembled WGS sequence"/>
</dbReference>
<name>A0A183LLQ2_9TREM</name>
<keyword evidence="2" id="KW-1185">Reference proteome</keyword>
<evidence type="ECO:0000313" key="1">
    <source>
        <dbReference type="EMBL" id="VDO62935.1"/>
    </source>
</evidence>
<dbReference type="AlphaFoldDB" id="A0A183LLQ2"/>
<evidence type="ECO:0000313" key="2">
    <source>
        <dbReference type="Proteomes" id="UP000277204"/>
    </source>
</evidence>
<dbReference type="EMBL" id="UZAI01001532">
    <property type="protein sequence ID" value="VDO62935.1"/>
    <property type="molecule type" value="Genomic_DNA"/>
</dbReference>